<organism evidence="3 4">
    <name type="scientific">Herpetosiphon geysericola</name>
    <dbReference type="NCBI Taxonomy" id="70996"/>
    <lineage>
        <taxon>Bacteria</taxon>
        <taxon>Bacillati</taxon>
        <taxon>Chloroflexota</taxon>
        <taxon>Chloroflexia</taxon>
        <taxon>Herpetosiphonales</taxon>
        <taxon>Herpetosiphonaceae</taxon>
        <taxon>Herpetosiphon</taxon>
    </lineage>
</organism>
<sequence length="249" mass="27215">MRQLLPQNRAILSLFALLFGGLFVGMLMSVKPQVALSSSSSSRNSSASLSVDRISTLREHQQELNAELSRLRDEQADLQKQSTSSQSNFEEIRTQIDQQQQLAALVAMRGPGVVVTLNDSNANSLPDEVADVNRYIIHQQQLVTLVGVLWSNGAEAIAINDQRITDQTSIYCVGSTILINQELMAPPFTIRAIGDPTSLANAASNSSLLTDLWSRQREYGIGVDVKQKAQVQVPAYTGPLANRHMEVAP</sequence>
<reference evidence="3 4" key="1">
    <citation type="submission" date="2015-07" db="EMBL/GenBank/DDBJ databases">
        <title>Whole genome sequence of Herpetosiphon geysericola DSM 7119.</title>
        <authorList>
            <person name="Hemp J."/>
            <person name="Ward L.M."/>
            <person name="Pace L.A."/>
            <person name="Fischer W.W."/>
        </authorList>
    </citation>
    <scope>NUCLEOTIDE SEQUENCE [LARGE SCALE GENOMIC DNA]</scope>
    <source>
        <strain evidence="3 4">DSM 7119</strain>
    </source>
</reference>
<dbReference type="EMBL" id="LGKP01000005">
    <property type="protein sequence ID" value="KPL91423.1"/>
    <property type="molecule type" value="Genomic_DNA"/>
</dbReference>
<evidence type="ECO:0000313" key="4">
    <source>
        <dbReference type="Proteomes" id="UP000050277"/>
    </source>
</evidence>
<proteinExistence type="inferred from homology"/>
<dbReference type="OrthoDB" id="9776196at2"/>
<evidence type="ECO:0000256" key="1">
    <source>
        <dbReference type="ARBA" id="ARBA00009108"/>
    </source>
</evidence>
<accession>A0A0P6YDA0</accession>
<keyword evidence="4" id="KW-1185">Reference proteome</keyword>
<protein>
    <recommendedName>
        <fullName evidence="5">DUF881 domain-containing protein</fullName>
    </recommendedName>
</protein>
<dbReference type="Gene3D" id="3.30.70.1880">
    <property type="entry name" value="Protein of unknown function DUF881"/>
    <property type="match status" value="1"/>
</dbReference>
<comment type="caution">
    <text evidence="3">The sequence shown here is derived from an EMBL/GenBank/DDBJ whole genome shotgun (WGS) entry which is preliminary data.</text>
</comment>
<dbReference type="RefSeq" id="WP_054532718.1">
    <property type="nucleotide sequence ID" value="NZ_LGKP01000005.1"/>
</dbReference>
<dbReference type="PANTHER" id="PTHR37313:SF2">
    <property type="entry name" value="UPF0749 PROTEIN YLXX"/>
    <property type="match status" value="1"/>
</dbReference>
<dbReference type="Pfam" id="PF05949">
    <property type="entry name" value="DUF881"/>
    <property type="match status" value="1"/>
</dbReference>
<keyword evidence="2" id="KW-0175">Coiled coil</keyword>
<comment type="similarity">
    <text evidence="1">Belongs to the UPF0749 family.</text>
</comment>
<dbReference type="InterPro" id="IPR010273">
    <property type="entry name" value="DUF881"/>
</dbReference>
<name>A0A0P6YDA0_9CHLR</name>
<gene>
    <name evidence="3" type="ORF">SE18_01855</name>
</gene>
<dbReference type="Proteomes" id="UP000050277">
    <property type="component" value="Unassembled WGS sequence"/>
</dbReference>
<dbReference type="STRING" id="70996.SE18_01855"/>
<evidence type="ECO:0008006" key="5">
    <source>
        <dbReference type="Google" id="ProtNLM"/>
    </source>
</evidence>
<dbReference type="PATRIC" id="fig|70996.4.peg.1248"/>
<feature type="coiled-coil region" evidence="2">
    <location>
        <begin position="54"/>
        <end position="81"/>
    </location>
</feature>
<evidence type="ECO:0000256" key="2">
    <source>
        <dbReference type="SAM" id="Coils"/>
    </source>
</evidence>
<dbReference type="PANTHER" id="PTHR37313">
    <property type="entry name" value="UPF0749 PROTEIN RV1825"/>
    <property type="match status" value="1"/>
</dbReference>
<evidence type="ECO:0000313" key="3">
    <source>
        <dbReference type="EMBL" id="KPL91423.1"/>
    </source>
</evidence>
<dbReference type="AlphaFoldDB" id="A0A0P6YDA0"/>